<protein>
    <submittedName>
        <fullName evidence="5">Ig-like domain-containing protein</fullName>
    </submittedName>
</protein>
<feature type="signal peptide" evidence="2">
    <location>
        <begin position="1"/>
        <end position="29"/>
    </location>
</feature>
<feature type="domain" description="NIDO" evidence="3">
    <location>
        <begin position="132"/>
        <end position="241"/>
    </location>
</feature>
<name>A0ABV6E2T1_9ACTN</name>
<dbReference type="EMBL" id="JBHLXH010000001">
    <property type="protein sequence ID" value="MFC0223307.1"/>
    <property type="molecule type" value="Genomic_DNA"/>
</dbReference>
<dbReference type="Proteomes" id="UP001589698">
    <property type="component" value="Unassembled WGS sequence"/>
</dbReference>
<accession>A0ABV6E2T1</accession>
<reference evidence="5 6" key="1">
    <citation type="submission" date="2024-09" db="EMBL/GenBank/DDBJ databases">
        <authorList>
            <person name="Sun Q."/>
            <person name="Mori K."/>
        </authorList>
    </citation>
    <scope>NUCLEOTIDE SEQUENCE [LARGE SCALE GENOMIC DNA]</scope>
    <source>
        <strain evidence="5 6">CCM 8654</strain>
    </source>
</reference>
<dbReference type="InterPro" id="IPR044016">
    <property type="entry name" value="Big_13"/>
</dbReference>
<organism evidence="5 6">
    <name type="scientific">Nocardioides zeicaulis</name>
    <dbReference type="NCBI Taxonomy" id="1776857"/>
    <lineage>
        <taxon>Bacteria</taxon>
        <taxon>Bacillati</taxon>
        <taxon>Actinomycetota</taxon>
        <taxon>Actinomycetes</taxon>
        <taxon>Propionibacteriales</taxon>
        <taxon>Nocardioidaceae</taxon>
        <taxon>Nocardioides</taxon>
    </lineage>
</organism>
<dbReference type="Pfam" id="PF06119">
    <property type="entry name" value="NIDO"/>
    <property type="match status" value="1"/>
</dbReference>
<dbReference type="Gene3D" id="2.60.40.10">
    <property type="entry name" value="Immunoglobulins"/>
    <property type="match status" value="4"/>
</dbReference>
<evidence type="ECO:0000259" key="3">
    <source>
        <dbReference type="Pfam" id="PF06119"/>
    </source>
</evidence>
<proteinExistence type="predicted"/>
<comment type="caution">
    <text evidence="5">The sequence shown here is derived from an EMBL/GenBank/DDBJ whole genome shotgun (WGS) entry which is preliminary data.</text>
</comment>
<evidence type="ECO:0000313" key="5">
    <source>
        <dbReference type="EMBL" id="MFC0223307.1"/>
    </source>
</evidence>
<dbReference type="PANTHER" id="PTHR34677:SF3">
    <property type="entry name" value="BACTERIAL IG-LIKE DOMAIN-CONTAINING PROTEIN"/>
    <property type="match status" value="1"/>
</dbReference>
<keyword evidence="2" id="KW-0732">Signal</keyword>
<evidence type="ECO:0000313" key="6">
    <source>
        <dbReference type="Proteomes" id="UP001589698"/>
    </source>
</evidence>
<dbReference type="RefSeq" id="WP_378519064.1">
    <property type="nucleotide sequence ID" value="NZ_CBCSDI010000020.1"/>
</dbReference>
<dbReference type="InterPro" id="IPR013783">
    <property type="entry name" value="Ig-like_fold"/>
</dbReference>
<evidence type="ECO:0000259" key="4">
    <source>
        <dbReference type="Pfam" id="PF19077"/>
    </source>
</evidence>
<feature type="chain" id="PRO_5045572627" evidence="2">
    <location>
        <begin position="30"/>
        <end position="859"/>
    </location>
</feature>
<dbReference type="Pfam" id="PF19077">
    <property type="entry name" value="Big_13"/>
    <property type="match status" value="2"/>
</dbReference>
<feature type="region of interest" description="Disordered" evidence="1">
    <location>
        <begin position="362"/>
        <end position="397"/>
    </location>
</feature>
<dbReference type="InterPro" id="IPR003886">
    <property type="entry name" value="NIDO_dom"/>
</dbReference>
<keyword evidence="6" id="KW-1185">Reference proteome</keyword>
<feature type="domain" description="Bacterial Ig-like" evidence="4">
    <location>
        <begin position="537"/>
        <end position="613"/>
    </location>
</feature>
<evidence type="ECO:0000256" key="2">
    <source>
        <dbReference type="SAM" id="SignalP"/>
    </source>
</evidence>
<feature type="domain" description="Bacterial Ig-like" evidence="4">
    <location>
        <begin position="446"/>
        <end position="522"/>
    </location>
</feature>
<gene>
    <name evidence="5" type="ORF">ACFFJG_12515</name>
</gene>
<evidence type="ECO:0000256" key="1">
    <source>
        <dbReference type="SAM" id="MobiDB-lite"/>
    </source>
</evidence>
<dbReference type="PANTHER" id="PTHR34677">
    <property type="match status" value="1"/>
</dbReference>
<sequence length="859" mass="89462">MSILSARVPRALLSGGVALVAAVSTLALAPVAADAVTSASAIVADPGCTANSLPLNDDDSSGAIALASPLSFYDRTVTEAYVNNNGNITFDGPMYNFTGHISTLPRPLLAPFFADLETTWTGTPVTYGAVTWQGRPALCVNWHDVGFFASGGAPTNDFQVLLVDRSDVAAGDFDVVLDYGRIDGDYNGAAQVGFSAADHNPEHVFVLPGSQVAGAFLDSNPAGLVHGSRESDVLGRYVFRFRDGFPIGVTPPDTSITTGPVARSASSSPAFTYSTSSTEHRRFECRVTLQGQQPAGFATCPDAGTSFSGLADGTWTFEVRAVDAFYSTDASPASQVFTVDTTGPSTSLLTVPAVLGNDASPSFTWDSPDADAASSECHLDRPDSGEPSPWWDCADADDLGPLGDGDWTFSVRTTDDLGNTGDVTSYDFAIDTVSTGAAIVTGPARLGNDPRPTFTYAFDPSDDVASVECRVHGTGRAVWTPCDATSFESDELVDGDWTFEVRATDHAGNVGDSAAWDFTVDTVAPAVSITSGPRTPTNDSTPAFAFAATPSQDVDHFECALVPVGAQQVSPETCASGWTAAALEDGDHRFVVVAVDGAGNVSAPAQQDVTIDTVAPETTLTDAPPAVVGTGSVTFGYAADADGSTFECRLAAAGGTAAWGSCPSGSRTFTDLADGGHVFEVRATDPAGNTDTTPATGKVLVNVGRPTITATATGERPATSYGWFRSDVTITYACDGHGSAVVACPAPRVVPRAQQGRVVFRAVVRTADGDSTTTSTTLFIDKGRPQAEIVGFSGRRTYTSVPKPRCKASDPRSGLDYCTVQVRTVTRKDGRRFVVVKATATDKAGNVRVVRKQAPFRAA</sequence>